<evidence type="ECO:0000256" key="6">
    <source>
        <dbReference type="ARBA" id="ARBA00022826"/>
    </source>
</evidence>
<evidence type="ECO:0000256" key="11">
    <source>
        <dbReference type="ARBA" id="ARBA00023303"/>
    </source>
</evidence>
<accession>A0A8S1HLA4</accession>
<feature type="domain" description="Potassium channel" evidence="16">
    <location>
        <begin position="272"/>
        <end position="349"/>
    </location>
</feature>
<dbReference type="GO" id="GO:0030322">
    <property type="term" value="P:stabilization of membrane potential"/>
    <property type="evidence" value="ECO:0007669"/>
    <property type="project" value="TreeGrafter"/>
</dbReference>
<evidence type="ECO:0000256" key="3">
    <source>
        <dbReference type="ARBA" id="ARBA00022448"/>
    </source>
</evidence>
<keyword evidence="6 12" id="KW-0631">Potassium channel</keyword>
<dbReference type="PRINTS" id="PR01333">
    <property type="entry name" value="2POREKCHANEL"/>
</dbReference>
<feature type="transmembrane region" description="Helical" evidence="15">
    <location>
        <begin position="329"/>
        <end position="348"/>
    </location>
</feature>
<evidence type="ECO:0000313" key="17">
    <source>
        <dbReference type="EMBL" id="CAD6196129.1"/>
    </source>
</evidence>
<feature type="domain" description="Potassium channel" evidence="16">
    <location>
        <begin position="179"/>
        <end position="235"/>
    </location>
</feature>
<dbReference type="GO" id="GO:0005886">
    <property type="term" value="C:plasma membrane"/>
    <property type="evidence" value="ECO:0007669"/>
    <property type="project" value="TreeGrafter"/>
</dbReference>
<protein>
    <recommendedName>
        <fullName evidence="12">Two pore potassium channel protein sup-9</fullName>
    </recommendedName>
</protein>
<name>A0A8S1HLA4_9PELO</name>
<gene>
    <name evidence="17" type="ORF">CAUJ_LOCUS12044</name>
</gene>
<dbReference type="Pfam" id="PF07885">
    <property type="entry name" value="Ion_trans_2"/>
    <property type="match status" value="2"/>
</dbReference>
<feature type="transmembrane region" description="Helical" evidence="15">
    <location>
        <begin position="27"/>
        <end position="48"/>
    </location>
</feature>
<comment type="similarity">
    <text evidence="2 14">Belongs to the two pore domain potassium channel (TC 1.A.1.8) family.</text>
</comment>
<evidence type="ECO:0000256" key="5">
    <source>
        <dbReference type="ARBA" id="ARBA00022692"/>
    </source>
</evidence>
<dbReference type="EMBL" id="CAJGYM010000066">
    <property type="protein sequence ID" value="CAD6196129.1"/>
    <property type="molecule type" value="Genomic_DNA"/>
</dbReference>
<feature type="glycosylation site" description="N-linked (GlcNAc...) asparagine" evidence="13">
    <location>
        <position position="174"/>
    </location>
</feature>
<evidence type="ECO:0000256" key="10">
    <source>
        <dbReference type="ARBA" id="ARBA00023136"/>
    </source>
</evidence>
<keyword evidence="18" id="KW-1185">Reference proteome</keyword>
<feature type="transmembrane region" description="Helical" evidence="15">
    <location>
        <begin position="290"/>
        <end position="309"/>
    </location>
</feature>
<dbReference type="AlphaFoldDB" id="A0A8S1HLA4"/>
<dbReference type="InterPro" id="IPR003280">
    <property type="entry name" value="2pore_dom_K_chnl"/>
</dbReference>
<dbReference type="InterPro" id="IPR003092">
    <property type="entry name" value="2pore_dom_K_chnl_TASK"/>
</dbReference>
<keyword evidence="8 15" id="KW-1133">Transmembrane helix</keyword>
<dbReference type="FunFam" id="1.10.287.70:FF:000284">
    <property type="entry name" value="Two pore potassium channel protein sup-9"/>
    <property type="match status" value="1"/>
</dbReference>
<evidence type="ECO:0000256" key="1">
    <source>
        <dbReference type="ARBA" id="ARBA00004141"/>
    </source>
</evidence>
<evidence type="ECO:0000256" key="9">
    <source>
        <dbReference type="ARBA" id="ARBA00023065"/>
    </source>
</evidence>
<dbReference type="GO" id="GO:0022841">
    <property type="term" value="F:potassium ion leak channel activity"/>
    <property type="evidence" value="ECO:0007669"/>
    <property type="project" value="TreeGrafter"/>
</dbReference>
<dbReference type="Gene3D" id="1.10.287.70">
    <property type="match status" value="1"/>
</dbReference>
<evidence type="ECO:0000313" key="18">
    <source>
        <dbReference type="Proteomes" id="UP000835052"/>
    </source>
</evidence>
<evidence type="ECO:0000256" key="2">
    <source>
        <dbReference type="ARBA" id="ARBA00006666"/>
    </source>
</evidence>
<evidence type="ECO:0000256" key="15">
    <source>
        <dbReference type="SAM" id="Phobius"/>
    </source>
</evidence>
<feature type="transmembrane region" description="Helical" evidence="15">
    <location>
        <begin position="211"/>
        <end position="233"/>
    </location>
</feature>
<organism evidence="17 18">
    <name type="scientific">Caenorhabditis auriculariae</name>
    <dbReference type="NCBI Taxonomy" id="2777116"/>
    <lineage>
        <taxon>Eukaryota</taxon>
        <taxon>Metazoa</taxon>
        <taxon>Ecdysozoa</taxon>
        <taxon>Nematoda</taxon>
        <taxon>Chromadorea</taxon>
        <taxon>Rhabditida</taxon>
        <taxon>Rhabditina</taxon>
        <taxon>Rhabditomorpha</taxon>
        <taxon>Rhabditoidea</taxon>
        <taxon>Rhabditidae</taxon>
        <taxon>Peloderinae</taxon>
        <taxon>Caenorhabditis</taxon>
    </lineage>
</organism>
<dbReference type="OrthoDB" id="297496at2759"/>
<evidence type="ECO:0000256" key="13">
    <source>
        <dbReference type="PIRSR" id="PIRSR038061-1"/>
    </source>
</evidence>
<dbReference type="PANTHER" id="PTHR11003:SF249">
    <property type="entry name" value="TWO PORE POTASSIUM CHANNEL PROTEIN SUP-9"/>
    <property type="match status" value="1"/>
</dbReference>
<evidence type="ECO:0000256" key="14">
    <source>
        <dbReference type="RuleBase" id="RU003857"/>
    </source>
</evidence>
<evidence type="ECO:0000256" key="4">
    <source>
        <dbReference type="ARBA" id="ARBA00022538"/>
    </source>
</evidence>
<comment type="caution">
    <text evidence="17">The sequence shown here is derived from an EMBL/GenBank/DDBJ whole genome shotgun (WGS) entry which is preliminary data.</text>
</comment>
<feature type="transmembrane region" description="Helical" evidence="15">
    <location>
        <begin position="98"/>
        <end position="121"/>
    </location>
</feature>
<dbReference type="Proteomes" id="UP000835052">
    <property type="component" value="Unassembled WGS sequence"/>
</dbReference>
<reference evidence="17" key="1">
    <citation type="submission" date="2020-10" db="EMBL/GenBank/DDBJ databases">
        <authorList>
            <person name="Kikuchi T."/>
        </authorList>
    </citation>
    <scope>NUCLEOTIDE SEQUENCE</scope>
    <source>
        <strain evidence="17">NKZ352</strain>
    </source>
</reference>
<dbReference type="SUPFAM" id="SSF81324">
    <property type="entry name" value="Voltage-gated potassium channels"/>
    <property type="match status" value="2"/>
</dbReference>
<evidence type="ECO:0000259" key="16">
    <source>
        <dbReference type="Pfam" id="PF07885"/>
    </source>
</evidence>
<keyword evidence="9 12" id="KW-0406">Ion transport</keyword>
<dbReference type="PIRSF" id="PIRSF038061">
    <property type="entry name" value="K_channel_subfamily_K_type"/>
    <property type="match status" value="1"/>
</dbReference>
<keyword evidence="11 14" id="KW-0407">Ion channel</keyword>
<keyword evidence="3 12" id="KW-0813">Transport</keyword>
<dbReference type="PANTHER" id="PTHR11003">
    <property type="entry name" value="POTASSIUM CHANNEL, SUBFAMILY K"/>
    <property type="match status" value="1"/>
</dbReference>
<dbReference type="InterPro" id="IPR013099">
    <property type="entry name" value="K_chnl_dom"/>
</dbReference>
<proteinExistence type="inferred from homology"/>
<evidence type="ECO:0000256" key="8">
    <source>
        <dbReference type="ARBA" id="ARBA00022989"/>
    </source>
</evidence>
<keyword evidence="5 14" id="KW-0812">Transmembrane</keyword>
<evidence type="ECO:0000256" key="7">
    <source>
        <dbReference type="ARBA" id="ARBA00022958"/>
    </source>
</evidence>
<evidence type="ECO:0000256" key="12">
    <source>
        <dbReference type="PIRNR" id="PIRNR038061"/>
    </source>
</evidence>
<keyword evidence="7 12" id="KW-0630">Potassium</keyword>
<dbReference type="GO" id="GO:0015271">
    <property type="term" value="F:outward rectifier potassium channel activity"/>
    <property type="evidence" value="ECO:0007669"/>
    <property type="project" value="TreeGrafter"/>
</dbReference>
<feature type="transmembrane region" description="Helical" evidence="15">
    <location>
        <begin position="262"/>
        <end position="283"/>
    </location>
</feature>
<keyword evidence="4 12" id="KW-0633">Potassium transport</keyword>
<feature type="transmembrane region" description="Helical" evidence="15">
    <location>
        <begin position="181"/>
        <end position="199"/>
    </location>
</feature>
<keyword evidence="10 12" id="KW-0472">Membrane</keyword>
<comment type="subcellular location">
    <subcellularLocation>
        <location evidence="1">Membrane</location>
        <topology evidence="1">Multi-pass membrane protein</topology>
    </subcellularLocation>
</comment>
<feature type="transmembrane region" description="Helical" evidence="15">
    <location>
        <begin position="68"/>
        <end position="86"/>
    </location>
</feature>
<sequence length="394" mass="44736">MGLEMFTMHNKVLTSVEGRIQENNARLLIAVGVVVTYLFIGALVFVRIEYPLEKIERETYREYREQWEQRLVGLGITVLFSGCVLNRMRVVESRRSRILRLIVLLGVPALGFYLVLGAYVIQTLELQSDIEARQKFREAVEDFKLRNDVNQTEIDRLFSDIREAALNGIWMDKNVTSDPNWTFGQAFFFAGTLISTVGYGRVSPRTEHGKLFTICYCVIGIPLTLALLSAIVARMRAPSHRLRGLLNQKLGHLFPPAHIQGIHLGVITSALLLFVFLIPAWVFTTIEPEWTYLDAFYYCFVSLTTIGLGDYEPGDHPDQPMRGVYKIGATLYLMGGLCCMMLFLATLYDVPQLNLLSFLVKSEEESRLNEDETTKYDRFPATTSVENGLYGSVQ</sequence>